<dbReference type="InterPro" id="IPR018062">
    <property type="entry name" value="HTH_AraC-typ_CS"/>
</dbReference>
<evidence type="ECO:0000313" key="5">
    <source>
        <dbReference type="EMBL" id="HIS93933.1"/>
    </source>
</evidence>
<proteinExistence type="predicted"/>
<dbReference type="Gene3D" id="2.60.120.10">
    <property type="entry name" value="Jelly Rolls"/>
    <property type="match status" value="1"/>
</dbReference>
<dbReference type="SMART" id="SM00342">
    <property type="entry name" value="HTH_ARAC"/>
    <property type="match status" value="1"/>
</dbReference>
<evidence type="ECO:0000256" key="3">
    <source>
        <dbReference type="ARBA" id="ARBA00023163"/>
    </source>
</evidence>
<dbReference type="SUPFAM" id="SSF46689">
    <property type="entry name" value="Homeodomain-like"/>
    <property type="match status" value="2"/>
</dbReference>
<feature type="domain" description="HTH araC/xylS-type" evidence="4">
    <location>
        <begin position="156"/>
        <end position="254"/>
    </location>
</feature>
<dbReference type="InterPro" id="IPR020449">
    <property type="entry name" value="Tscrpt_reg_AraC-type_HTH"/>
</dbReference>
<dbReference type="EMBL" id="DVJN01000248">
    <property type="protein sequence ID" value="HIS93933.1"/>
    <property type="molecule type" value="Genomic_DNA"/>
</dbReference>
<evidence type="ECO:0000256" key="2">
    <source>
        <dbReference type="ARBA" id="ARBA00023125"/>
    </source>
</evidence>
<comment type="caution">
    <text evidence="5">The sequence shown here is derived from an EMBL/GenBank/DDBJ whole genome shotgun (WGS) entry which is preliminary data.</text>
</comment>
<dbReference type="InterPro" id="IPR009057">
    <property type="entry name" value="Homeodomain-like_sf"/>
</dbReference>
<dbReference type="InterPro" id="IPR018060">
    <property type="entry name" value="HTH_AraC"/>
</dbReference>
<dbReference type="GO" id="GO:0003700">
    <property type="term" value="F:DNA-binding transcription factor activity"/>
    <property type="evidence" value="ECO:0007669"/>
    <property type="project" value="InterPro"/>
</dbReference>
<protein>
    <submittedName>
        <fullName evidence="5">Helix-turn-helix domain-containing protein</fullName>
    </submittedName>
</protein>
<dbReference type="PANTHER" id="PTHR43280">
    <property type="entry name" value="ARAC-FAMILY TRANSCRIPTIONAL REGULATOR"/>
    <property type="match status" value="1"/>
</dbReference>
<dbReference type="PROSITE" id="PS01124">
    <property type="entry name" value="HTH_ARAC_FAMILY_2"/>
    <property type="match status" value="1"/>
</dbReference>
<dbReference type="PROSITE" id="PS00041">
    <property type="entry name" value="HTH_ARAC_FAMILY_1"/>
    <property type="match status" value="1"/>
</dbReference>
<sequence length="258" mass="29559">MAIVTGIVLAHRFDAPPSWFSDEFARTRQYDGIVYLLEGKAQYRFAAGRIIALAKGDCIYLPKETSYTVCCAPDAPFIHMTVNFHLAAQTLLDNKVTKKRLSNAGKFEQVFAHMIHTWSVRHPFYQERCMGFLYELLYLLENEVCTNASPYLNKIAPARQYLDEHFTEEISPDALSRLCGMSPSYLRRLFRQALGETPSEYKRRLRMAMAKDLLRGSQMTVSQVAALCGYEDLAYFSRVFRKTTGVAPSRFCEMPRDT</sequence>
<accession>A0A9D1G266</accession>
<evidence type="ECO:0000256" key="1">
    <source>
        <dbReference type="ARBA" id="ARBA00023015"/>
    </source>
</evidence>
<evidence type="ECO:0000259" key="4">
    <source>
        <dbReference type="PROSITE" id="PS01124"/>
    </source>
</evidence>
<dbReference type="Pfam" id="PF12833">
    <property type="entry name" value="HTH_18"/>
    <property type="match status" value="1"/>
</dbReference>
<reference evidence="5" key="2">
    <citation type="journal article" date="2021" name="PeerJ">
        <title>Extensive microbial diversity within the chicken gut microbiome revealed by metagenomics and culture.</title>
        <authorList>
            <person name="Gilroy R."/>
            <person name="Ravi A."/>
            <person name="Getino M."/>
            <person name="Pursley I."/>
            <person name="Horton D.L."/>
            <person name="Alikhan N.F."/>
            <person name="Baker D."/>
            <person name="Gharbi K."/>
            <person name="Hall N."/>
            <person name="Watson M."/>
            <person name="Adriaenssens E.M."/>
            <person name="Foster-Nyarko E."/>
            <person name="Jarju S."/>
            <person name="Secka A."/>
            <person name="Antonio M."/>
            <person name="Oren A."/>
            <person name="Chaudhuri R.R."/>
            <person name="La Ragione R."/>
            <person name="Hildebrand F."/>
            <person name="Pallen M.J."/>
        </authorList>
    </citation>
    <scope>NUCLEOTIDE SEQUENCE</scope>
    <source>
        <strain evidence="5">13766</strain>
    </source>
</reference>
<dbReference type="GO" id="GO:0043565">
    <property type="term" value="F:sequence-specific DNA binding"/>
    <property type="evidence" value="ECO:0007669"/>
    <property type="project" value="InterPro"/>
</dbReference>
<dbReference type="SUPFAM" id="SSF51215">
    <property type="entry name" value="Regulatory protein AraC"/>
    <property type="match status" value="1"/>
</dbReference>
<dbReference type="Proteomes" id="UP000824140">
    <property type="component" value="Unassembled WGS sequence"/>
</dbReference>
<dbReference type="PANTHER" id="PTHR43280:SF28">
    <property type="entry name" value="HTH-TYPE TRANSCRIPTIONAL ACTIVATOR RHAS"/>
    <property type="match status" value="1"/>
</dbReference>
<keyword evidence="2" id="KW-0238">DNA-binding</keyword>
<dbReference type="PRINTS" id="PR00032">
    <property type="entry name" value="HTHARAC"/>
</dbReference>
<name>A0A9D1G266_9FIRM</name>
<dbReference type="InterPro" id="IPR014710">
    <property type="entry name" value="RmlC-like_jellyroll"/>
</dbReference>
<gene>
    <name evidence="5" type="ORF">IAA84_13035</name>
</gene>
<organism evidence="5 6">
    <name type="scientific">Candidatus Alectryocaccomicrobium excrementavium</name>
    <dbReference type="NCBI Taxonomy" id="2840668"/>
    <lineage>
        <taxon>Bacteria</taxon>
        <taxon>Bacillati</taxon>
        <taxon>Bacillota</taxon>
        <taxon>Clostridia</taxon>
        <taxon>Candidatus Alectryocaccomicrobium</taxon>
    </lineage>
</organism>
<reference evidence="5" key="1">
    <citation type="submission" date="2020-10" db="EMBL/GenBank/DDBJ databases">
        <authorList>
            <person name="Gilroy R."/>
        </authorList>
    </citation>
    <scope>NUCLEOTIDE SEQUENCE</scope>
    <source>
        <strain evidence="5">13766</strain>
    </source>
</reference>
<evidence type="ECO:0000313" key="6">
    <source>
        <dbReference type="Proteomes" id="UP000824140"/>
    </source>
</evidence>
<keyword evidence="1" id="KW-0805">Transcription regulation</keyword>
<dbReference type="InterPro" id="IPR037923">
    <property type="entry name" value="HTH-like"/>
</dbReference>
<dbReference type="AlphaFoldDB" id="A0A9D1G266"/>
<dbReference type="Gene3D" id="1.10.10.60">
    <property type="entry name" value="Homeodomain-like"/>
    <property type="match status" value="2"/>
</dbReference>
<keyword evidence="3" id="KW-0804">Transcription</keyword>